<sequence length="83" mass="9142">MHPSRCFYVLCCVCVSFLFQVASTAAPIARIVDGVPMGCIVAISMYDLLLIHFCILVFCCCEEVIVKFLVDFISLSTGKWLAG</sequence>
<organism evidence="3">
    <name type="scientific">Anopheles darlingi</name>
    <name type="common">Mosquito</name>
    <dbReference type="NCBI Taxonomy" id="43151"/>
    <lineage>
        <taxon>Eukaryota</taxon>
        <taxon>Metazoa</taxon>
        <taxon>Ecdysozoa</taxon>
        <taxon>Arthropoda</taxon>
        <taxon>Hexapoda</taxon>
        <taxon>Insecta</taxon>
        <taxon>Pterygota</taxon>
        <taxon>Neoptera</taxon>
        <taxon>Endopterygota</taxon>
        <taxon>Diptera</taxon>
        <taxon>Nematocera</taxon>
        <taxon>Culicoidea</taxon>
        <taxon>Culicidae</taxon>
        <taxon>Anophelinae</taxon>
        <taxon>Anopheles</taxon>
    </lineage>
</organism>
<evidence type="ECO:0000313" key="3">
    <source>
        <dbReference type="EMBL" id="MBW77560.1"/>
    </source>
</evidence>
<keyword evidence="1" id="KW-1133">Transmembrane helix</keyword>
<keyword evidence="2" id="KW-0732">Signal</keyword>
<feature type="signal peptide" evidence="2">
    <location>
        <begin position="1"/>
        <end position="24"/>
    </location>
</feature>
<dbReference type="EMBL" id="GGFL01013382">
    <property type="protein sequence ID" value="MBW77560.1"/>
    <property type="molecule type" value="Transcribed_RNA"/>
</dbReference>
<keyword evidence="1" id="KW-0472">Membrane</keyword>
<dbReference type="AlphaFoldDB" id="A0A2M4DJ21"/>
<evidence type="ECO:0008006" key="4">
    <source>
        <dbReference type="Google" id="ProtNLM"/>
    </source>
</evidence>
<feature type="transmembrane region" description="Helical" evidence="1">
    <location>
        <begin position="49"/>
        <end position="70"/>
    </location>
</feature>
<accession>A0A2M4DJ21</accession>
<proteinExistence type="predicted"/>
<reference evidence="3" key="1">
    <citation type="submission" date="2018-01" db="EMBL/GenBank/DDBJ databases">
        <title>An insight into the sialome of Amazonian anophelines.</title>
        <authorList>
            <person name="Ribeiro J.M."/>
            <person name="Scarpassa V."/>
            <person name="Calvo E."/>
        </authorList>
    </citation>
    <scope>NUCLEOTIDE SEQUENCE</scope>
</reference>
<protein>
    <recommendedName>
        <fullName evidence="4">Secreted protein</fullName>
    </recommendedName>
</protein>
<keyword evidence="1" id="KW-0812">Transmembrane</keyword>
<evidence type="ECO:0000256" key="2">
    <source>
        <dbReference type="SAM" id="SignalP"/>
    </source>
</evidence>
<name>A0A2M4DJ21_ANODA</name>
<feature type="chain" id="PRO_5014617389" description="Secreted protein" evidence="2">
    <location>
        <begin position="25"/>
        <end position="83"/>
    </location>
</feature>
<evidence type="ECO:0000256" key="1">
    <source>
        <dbReference type="SAM" id="Phobius"/>
    </source>
</evidence>